<keyword evidence="4 8" id="KW-0238">DNA-binding</keyword>
<keyword evidence="3" id="KW-0805">Transcription regulation</keyword>
<sequence length="413" mass="45143">MQITDHSKEQVLRGVQRLRTMASSAHASNYMGSSVATELSMSLTSSAGRPIKPSPTPPPLQLDLLPLYPSNPNPSPSYTQQHHLSTSCNPKLLFPKGQLFGSNVSVNTSLMRSNSPFTHITPSLTQQTGHSHSHPLLQAGLSVSPSFLQVSKAADVGYHNAPALPQAGRGVDIDVNQVPSSSESEDEDGDDEGAYPSLPFSESINNNGLQRGGAYSAMEGSPASLKREREKMGSENNHTNNSNNMYEVSSRASDEEEGASTRKKLRLSKEQSALLEESFKEHSTLNPKQKNALAKQLSLRPRQVEVWFQNRRARTKLKQTEIDCELLKRCCESLTEENRRLQKEVQELRALKVGAPCVIAHDFYMPLPAATLTMCPSCERLATLDPASRSSAKQHLPSALGFNPHHAQPSAAC</sequence>
<dbReference type="InterPro" id="IPR003106">
    <property type="entry name" value="Leu_zip_homeo"/>
</dbReference>
<dbReference type="GO" id="GO:0000981">
    <property type="term" value="F:DNA-binding transcription factor activity, RNA polymerase II-specific"/>
    <property type="evidence" value="ECO:0007669"/>
    <property type="project" value="InterPro"/>
</dbReference>
<evidence type="ECO:0000256" key="8">
    <source>
        <dbReference type="PROSITE-ProRule" id="PRU00108"/>
    </source>
</evidence>
<evidence type="ECO:0000256" key="7">
    <source>
        <dbReference type="ARBA" id="ARBA00023242"/>
    </source>
</evidence>
<keyword evidence="15" id="KW-1185">Reference proteome</keyword>
<evidence type="ECO:0000256" key="9">
    <source>
        <dbReference type="RuleBase" id="RU000682"/>
    </source>
</evidence>
<dbReference type="Pfam" id="PF02183">
    <property type="entry name" value="HALZ"/>
    <property type="match status" value="1"/>
</dbReference>
<dbReference type="Proteomes" id="UP000886520">
    <property type="component" value="Chromosome 16"/>
</dbReference>
<evidence type="ECO:0000313" key="15">
    <source>
        <dbReference type="Proteomes" id="UP000886520"/>
    </source>
</evidence>
<protein>
    <recommendedName>
        <fullName evidence="12">Homeobox domain-containing protein</fullName>
    </recommendedName>
</protein>
<evidence type="ECO:0000256" key="5">
    <source>
        <dbReference type="ARBA" id="ARBA00023155"/>
    </source>
</evidence>
<proteinExistence type="inferred from homology"/>
<dbReference type="FunFam" id="1.10.10.60:FF:000577">
    <property type="entry name" value="Homeobox-leucine zipper protein 18"/>
    <property type="match status" value="1"/>
</dbReference>
<evidence type="ECO:0000259" key="12">
    <source>
        <dbReference type="PROSITE" id="PS50071"/>
    </source>
</evidence>
<keyword evidence="6" id="KW-0804">Transcription</keyword>
<dbReference type="GO" id="GO:0005634">
    <property type="term" value="C:nucleus"/>
    <property type="evidence" value="ECO:0007669"/>
    <property type="project" value="UniProtKB-SubCell"/>
</dbReference>
<feature type="coiled-coil region" evidence="10">
    <location>
        <begin position="317"/>
        <end position="351"/>
    </location>
</feature>
<keyword evidence="5 8" id="KW-0371">Homeobox</keyword>
<evidence type="ECO:0000256" key="1">
    <source>
        <dbReference type="ARBA" id="ARBA00004123"/>
    </source>
</evidence>
<dbReference type="EMBL" id="JABFUD020000016">
    <property type="protein sequence ID" value="KAI5068185.1"/>
    <property type="molecule type" value="Genomic_DNA"/>
</dbReference>
<dbReference type="EMBL" id="JABFUD020000016">
    <property type="protein sequence ID" value="KAI5068762.1"/>
    <property type="molecule type" value="Genomic_DNA"/>
</dbReference>
<feature type="compositionally biased region" description="Polar residues" evidence="11">
    <location>
        <begin position="117"/>
        <end position="130"/>
    </location>
</feature>
<dbReference type="GO" id="GO:0043565">
    <property type="term" value="F:sequence-specific DNA binding"/>
    <property type="evidence" value="ECO:0007669"/>
    <property type="project" value="InterPro"/>
</dbReference>
<dbReference type="SMART" id="SM00340">
    <property type="entry name" value="HALZ"/>
    <property type="match status" value="1"/>
</dbReference>
<feature type="domain" description="Homeobox" evidence="12">
    <location>
        <begin position="258"/>
        <end position="318"/>
    </location>
</feature>
<gene>
    <name evidence="13" type="ORF">GOP47_0016530</name>
    <name evidence="14" type="ORF">GOP47_0017107</name>
</gene>
<evidence type="ECO:0000256" key="2">
    <source>
        <dbReference type="ARBA" id="ARBA00006074"/>
    </source>
</evidence>
<keyword evidence="7 8" id="KW-0539">Nucleus</keyword>
<dbReference type="InterPro" id="IPR017970">
    <property type="entry name" value="Homeobox_CS"/>
</dbReference>
<comment type="similarity">
    <text evidence="2">Belongs to the HD-ZIP homeobox family. Class II subfamily.</text>
</comment>
<evidence type="ECO:0000256" key="11">
    <source>
        <dbReference type="SAM" id="MobiDB-lite"/>
    </source>
</evidence>
<name>A0A9D4ZC59_ADICA</name>
<dbReference type="PANTHER" id="PTHR45714">
    <property type="entry name" value="HOMEOBOX-LEUCINE ZIPPER PROTEIN HAT14"/>
    <property type="match status" value="1"/>
</dbReference>
<evidence type="ECO:0000313" key="13">
    <source>
        <dbReference type="EMBL" id="KAI5068185.1"/>
    </source>
</evidence>
<dbReference type="PROSITE" id="PS50071">
    <property type="entry name" value="HOMEOBOX_2"/>
    <property type="match status" value="1"/>
</dbReference>
<comment type="caution">
    <text evidence="13">The sequence shown here is derived from an EMBL/GenBank/DDBJ whole genome shotgun (WGS) entry which is preliminary data.</text>
</comment>
<dbReference type="PANTHER" id="PTHR45714:SF34">
    <property type="entry name" value="HOMEOBOX-LEUCINE ZIPPER PROTEIN HAT9"/>
    <property type="match status" value="1"/>
</dbReference>
<feature type="compositionally biased region" description="Acidic residues" evidence="11">
    <location>
        <begin position="183"/>
        <end position="193"/>
    </location>
</feature>
<evidence type="ECO:0000256" key="6">
    <source>
        <dbReference type="ARBA" id="ARBA00023163"/>
    </source>
</evidence>
<dbReference type="OrthoDB" id="6159439at2759"/>
<dbReference type="CDD" id="cd00086">
    <property type="entry name" value="homeodomain"/>
    <property type="match status" value="1"/>
</dbReference>
<evidence type="ECO:0000256" key="4">
    <source>
        <dbReference type="ARBA" id="ARBA00023125"/>
    </source>
</evidence>
<dbReference type="SMART" id="SM00389">
    <property type="entry name" value="HOX"/>
    <property type="match status" value="1"/>
</dbReference>
<evidence type="ECO:0000313" key="14">
    <source>
        <dbReference type="EMBL" id="KAI5068762.1"/>
    </source>
</evidence>
<dbReference type="InterPro" id="IPR001356">
    <property type="entry name" value="HD"/>
</dbReference>
<dbReference type="SUPFAM" id="SSF46689">
    <property type="entry name" value="Homeodomain-like"/>
    <property type="match status" value="1"/>
</dbReference>
<feature type="region of interest" description="Disordered" evidence="11">
    <location>
        <begin position="117"/>
        <end position="137"/>
    </location>
</feature>
<dbReference type="Gene3D" id="1.10.10.60">
    <property type="entry name" value="Homeodomain-like"/>
    <property type="match status" value="1"/>
</dbReference>
<dbReference type="AlphaFoldDB" id="A0A9D4ZC59"/>
<dbReference type="Pfam" id="PF00046">
    <property type="entry name" value="Homeodomain"/>
    <property type="match status" value="1"/>
</dbReference>
<feature type="compositionally biased region" description="Polar residues" evidence="11">
    <location>
        <begin position="200"/>
        <end position="209"/>
    </location>
</feature>
<evidence type="ECO:0000256" key="3">
    <source>
        <dbReference type="ARBA" id="ARBA00023015"/>
    </source>
</evidence>
<organism evidence="13 15">
    <name type="scientific">Adiantum capillus-veneris</name>
    <name type="common">Maidenhair fern</name>
    <dbReference type="NCBI Taxonomy" id="13818"/>
    <lineage>
        <taxon>Eukaryota</taxon>
        <taxon>Viridiplantae</taxon>
        <taxon>Streptophyta</taxon>
        <taxon>Embryophyta</taxon>
        <taxon>Tracheophyta</taxon>
        <taxon>Polypodiopsida</taxon>
        <taxon>Polypodiidae</taxon>
        <taxon>Polypodiales</taxon>
        <taxon>Pteridineae</taxon>
        <taxon>Pteridaceae</taxon>
        <taxon>Vittarioideae</taxon>
        <taxon>Adiantum</taxon>
    </lineage>
</organism>
<comment type="subcellular location">
    <subcellularLocation>
        <location evidence="1 8 9">Nucleus</location>
    </subcellularLocation>
</comment>
<accession>A0A9D4ZC59</accession>
<dbReference type="InterPro" id="IPR009057">
    <property type="entry name" value="Homeodomain-like_sf"/>
</dbReference>
<reference evidence="13" key="1">
    <citation type="submission" date="2021-01" db="EMBL/GenBank/DDBJ databases">
        <title>Adiantum capillus-veneris genome.</title>
        <authorList>
            <person name="Fang Y."/>
            <person name="Liao Q."/>
        </authorList>
    </citation>
    <scope>NUCLEOTIDE SEQUENCE</scope>
    <source>
        <strain evidence="13">H3</strain>
        <tissue evidence="13">Leaf</tissue>
    </source>
</reference>
<dbReference type="PROSITE" id="PS00027">
    <property type="entry name" value="HOMEOBOX_1"/>
    <property type="match status" value="1"/>
</dbReference>
<feature type="DNA-binding region" description="Homeobox" evidence="8">
    <location>
        <begin position="260"/>
        <end position="319"/>
    </location>
</feature>
<evidence type="ECO:0000256" key="10">
    <source>
        <dbReference type="SAM" id="Coils"/>
    </source>
</evidence>
<feature type="region of interest" description="Disordered" evidence="11">
    <location>
        <begin position="161"/>
        <end position="266"/>
    </location>
</feature>
<dbReference type="InterPro" id="IPR050762">
    <property type="entry name" value="HD-ZIP_Homeobox_LZ_Class_II"/>
</dbReference>
<keyword evidence="10" id="KW-0175">Coiled coil</keyword>